<reference evidence="1" key="1">
    <citation type="submission" date="2022-03" db="EMBL/GenBank/DDBJ databases">
        <title>Genomic analyses of argali, domestic sheep and their hybrids provide insights into chromosomal evolution, heterosis and genetic basis of agronomic traits.</title>
        <authorList>
            <person name="Li M."/>
        </authorList>
    </citation>
    <scope>NUCLEOTIDE SEQUENCE</scope>
    <source>
        <strain evidence="1">F1 hybrid</strain>
    </source>
</reference>
<dbReference type="EMBL" id="CM043029">
    <property type="protein sequence ID" value="KAI4585905.1"/>
    <property type="molecule type" value="Genomic_DNA"/>
</dbReference>
<proteinExistence type="predicted"/>
<comment type="caution">
    <text evidence="1">The sequence shown here is derived from an EMBL/GenBank/DDBJ whole genome shotgun (WGS) entry which is preliminary data.</text>
</comment>
<keyword evidence="2" id="KW-1185">Reference proteome</keyword>
<sequence>MTVAYHEAGHVVVGWFLEHTDSLLKVSIIPWGKGLTYAQCLPREQHLYIQEQLFDRMCAMLGSHLAD</sequence>
<name>A0ACB9V7I7_9CETA</name>
<evidence type="ECO:0000313" key="2">
    <source>
        <dbReference type="Proteomes" id="UP001057279"/>
    </source>
</evidence>
<evidence type="ECO:0000313" key="1">
    <source>
        <dbReference type="EMBL" id="KAI4585905.1"/>
    </source>
</evidence>
<dbReference type="Proteomes" id="UP001057279">
    <property type="component" value="Linkage Group LG04"/>
</dbReference>
<accession>A0ACB9V7I7</accession>
<gene>
    <name evidence="1" type="ORF">MJG53_006139</name>
</gene>
<protein>
    <submittedName>
        <fullName evidence="1">Uncharacterized protein</fullName>
    </submittedName>
</protein>
<organism evidence="1 2">
    <name type="scientific">Ovis ammon polii x Ovis aries</name>
    <dbReference type="NCBI Taxonomy" id="2918886"/>
    <lineage>
        <taxon>Eukaryota</taxon>
        <taxon>Metazoa</taxon>
        <taxon>Chordata</taxon>
        <taxon>Craniata</taxon>
        <taxon>Vertebrata</taxon>
        <taxon>Euteleostomi</taxon>
        <taxon>Mammalia</taxon>
        <taxon>Eutheria</taxon>
        <taxon>Laurasiatheria</taxon>
        <taxon>Artiodactyla</taxon>
        <taxon>Ruminantia</taxon>
        <taxon>Pecora</taxon>
        <taxon>Bovidae</taxon>
        <taxon>Caprinae</taxon>
        <taxon>Ovis</taxon>
    </lineage>
</organism>